<accession>D3F375</accession>
<feature type="domain" description="HTH iclR-type" evidence="4">
    <location>
        <begin position="16"/>
        <end position="76"/>
    </location>
</feature>
<dbReference type="InterPro" id="IPR050707">
    <property type="entry name" value="HTH_MetabolicPath_Reg"/>
</dbReference>
<reference evidence="6 7" key="1">
    <citation type="journal article" date="2010" name="Stand. Genomic Sci.">
        <title>Complete genome sequence of Conexibacter woesei type strain (ID131577).</title>
        <authorList>
            <person name="Pukall R."/>
            <person name="Lapidus A."/>
            <person name="Glavina Del Rio T."/>
            <person name="Copeland A."/>
            <person name="Tice H."/>
            <person name="Cheng J.-F."/>
            <person name="Lucas S."/>
            <person name="Chen F."/>
            <person name="Nolan M."/>
            <person name="Bruce D."/>
            <person name="Goodwin L."/>
            <person name="Pitluck S."/>
            <person name="Mavromatis K."/>
            <person name="Ivanova N."/>
            <person name="Ovchinnikova G."/>
            <person name="Pati A."/>
            <person name="Chen A."/>
            <person name="Palaniappan K."/>
            <person name="Land M."/>
            <person name="Hauser L."/>
            <person name="Chang Y.-J."/>
            <person name="Jeffries C.D."/>
            <person name="Chain P."/>
            <person name="Meincke L."/>
            <person name="Sims D."/>
            <person name="Brettin T."/>
            <person name="Detter J.C."/>
            <person name="Rohde M."/>
            <person name="Goeker M."/>
            <person name="Bristow J."/>
            <person name="Eisen J.A."/>
            <person name="Markowitz V."/>
            <person name="Kyrpides N.C."/>
            <person name="Klenk H.-P."/>
            <person name="Hugenholtz P."/>
        </authorList>
    </citation>
    <scope>NUCLEOTIDE SEQUENCE [LARGE SCALE GENOMIC DNA]</scope>
    <source>
        <strain evidence="7">DSM 14684 / CIP 108061 / JCM 11494 / NBRC 100937 / ID131577</strain>
    </source>
</reference>
<keyword evidence="7" id="KW-1185">Reference proteome</keyword>
<dbReference type="InterPro" id="IPR005471">
    <property type="entry name" value="Tscrpt_reg_IclR_N"/>
</dbReference>
<dbReference type="InterPro" id="IPR036388">
    <property type="entry name" value="WH-like_DNA-bd_sf"/>
</dbReference>
<dbReference type="eggNOG" id="COG1414">
    <property type="taxonomic scope" value="Bacteria"/>
</dbReference>
<dbReference type="Gene3D" id="3.30.450.40">
    <property type="match status" value="1"/>
</dbReference>
<dbReference type="GO" id="GO:0003700">
    <property type="term" value="F:DNA-binding transcription factor activity"/>
    <property type="evidence" value="ECO:0007669"/>
    <property type="project" value="TreeGrafter"/>
</dbReference>
<dbReference type="PROSITE" id="PS51078">
    <property type="entry name" value="ICLR_ED"/>
    <property type="match status" value="1"/>
</dbReference>
<evidence type="ECO:0000256" key="2">
    <source>
        <dbReference type="ARBA" id="ARBA00023125"/>
    </source>
</evidence>
<keyword evidence="1" id="KW-0805">Transcription regulation</keyword>
<proteinExistence type="predicted"/>
<gene>
    <name evidence="6" type="ordered locus">Cwoe_1929</name>
</gene>
<dbReference type="SUPFAM" id="SSF55781">
    <property type="entry name" value="GAF domain-like"/>
    <property type="match status" value="1"/>
</dbReference>
<reference evidence="7" key="2">
    <citation type="submission" date="2010-01" db="EMBL/GenBank/DDBJ databases">
        <title>The complete genome of Conexibacter woesei DSM 14684.</title>
        <authorList>
            <consortium name="US DOE Joint Genome Institute (JGI-PGF)"/>
            <person name="Lucas S."/>
            <person name="Copeland A."/>
            <person name="Lapidus A."/>
            <person name="Glavina del Rio T."/>
            <person name="Dalin E."/>
            <person name="Tice H."/>
            <person name="Bruce D."/>
            <person name="Goodwin L."/>
            <person name="Pitluck S."/>
            <person name="Kyrpides N."/>
            <person name="Mavromatis K."/>
            <person name="Ivanova N."/>
            <person name="Mikhailova N."/>
            <person name="Chertkov O."/>
            <person name="Brettin T."/>
            <person name="Detter J.C."/>
            <person name="Han C."/>
            <person name="Larimer F."/>
            <person name="Land M."/>
            <person name="Hauser L."/>
            <person name="Markowitz V."/>
            <person name="Cheng J.-F."/>
            <person name="Hugenholtz P."/>
            <person name="Woyke T."/>
            <person name="Wu D."/>
            <person name="Pukall R."/>
            <person name="Steenblock K."/>
            <person name="Schneider S."/>
            <person name="Klenk H.-P."/>
            <person name="Eisen J.A."/>
        </authorList>
    </citation>
    <scope>NUCLEOTIDE SEQUENCE [LARGE SCALE GENOMIC DNA]</scope>
    <source>
        <strain evidence="7">DSM 14684 / CIP 108061 / JCM 11494 / NBRC 100937 / ID131577</strain>
    </source>
</reference>
<evidence type="ECO:0000256" key="1">
    <source>
        <dbReference type="ARBA" id="ARBA00023015"/>
    </source>
</evidence>
<dbReference type="OrthoDB" id="5242615at2"/>
<dbReference type="Pfam" id="PF09339">
    <property type="entry name" value="HTH_IclR"/>
    <property type="match status" value="1"/>
</dbReference>
<evidence type="ECO:0000259" key="4">
    <source>
        <dbReference type="PROSITE" id="PS51077"/>
    </source>
</evidence>
<dbReference type="GO" id="GO:0003677">
    <property type="term" value="F:DNA binding"/>
    <property type="evidence" value="ECO:0007669"/>
    <property type="project" value="UniProtKB-KW"/>
</dbReference>
<dbReference type="InterPro" id="IPR036390">
    <property type="entry name" value="WH_DNA-bd_sf"/>
</dbReference>
<evidence type="ECO:0000259" key="5">
    <source>
        <dbReference type="PROSITE" id="PS51078"/>
    </source>
</evidence>
<evidence type="ECO:0000313" key="6">
    <source>
        <dbReference type="EMBL" id="ADB50355.1"/>
    </source>
</evidence>
<dbReference type="SUPFAM" id="SSF46785">
    <property type="entry name" value="Winged helix' DNA-binding domain"/>
    <property type="match status" value="1"/>
</dbReference>
<dbReference type="Proteomes" id="UP000008229">
    <property type="component" value="Chromosome"/>
</dbReference>
<dbReference type="Gene3D" id="1.10.10.10">
    <property type="entry name" value="Winged helix-like DNA-binding domain superfamily/Winged helix DNA-binding domain"/>
    <property type="match status" value="1"/>
</dbReference>
<dbReference type="InterPro" id="IPR014757">
    <property type="entry name" value="Tscrpt_reg_IclR_C"/>
</dbReference>
<dbReference type="AlphaFoldDB" id="D3F375"/>
<dbReference type="InterPro" id="IPR029016">
    <property type="entry name" value="GAF-like_dom_sf"/>
</dbReference>
<dbReference type="SMART" id="SM00346">
    <property type="entry name" value="HTH_ICLR"/>
    <property type="match status" value="1"/>
</dbReference>
<evidence type="ECO:0000256" key="3">
    <source>
        <dbReference type="ARBA" id="ARBA00023163"/>
    </source>
</evidence>
<sequence length="258" mass="27891">MVGEQETRRPIERPRVQSVARAIQMVDLVARSEEGLSAMEISGQTGVNRSATYHLLHTLTQTGVLARDGRRYLMGPRAGVFAAGVTRHRSPREQVTASARSLAAAIRESVVVTTETSPGITVLGRAGGVMIARELQRGFRGSAHARASGKLLLALGPRQGVQRFLDTHPLQARTANTIVERARFERELDEIRERGYAIDNEEFLPGVCCMAGALQTGRGAVALSIVAPADRFRAQRETFAAELARVAQTSSVPALTLV</sequence>
<dbReference type="RefSeq" id="WP_012933406.1">
    <property type="nucleotide sequence ID" value="NC_013739.1"/>
</dbReference>
<dbReference type="Pfam" id="PF01614">
    <property type="entry name" value="IclR_C"/>
    <property type="match status" value="1"/>
</dbReference>
<dbReference type="KEGG" id="cwo:Cwoe_1929"/>
<dbReference type="EMBL" id="CP001854">
    <property type="protein sequence ID" value="ADB50355.1"/>
    <property type="molecule type" value="Genomic_DNA"/>
</dbReference>
<feature type="domain" description="IclR-ED" evidence="5">
    <location>
        <begin position="64"/>
        <end position="258"/>
    </location>
</feature>
<name>D3F375_CONWI</name>
<dbReference type="PROSITE" id="PS51077">
    <property type="entry name" value="HTH_ICLR"/>
    <property type="match status" value="1"/>
</dbReference>
<dbReference type="HOGENOM" id="CLU_062618_6_2_11"/>
<dbReference type="STRING" id="469383.Cwoe_1929"/>
<organism evidence="6 7">
    <name type="scientific">Conexibacter woesei (strain DSM 14684 / CCUG 47730 / CIP 108061 / JCM 11494 / NBRC 100937 / ID131577)</name>
    <dbReference type="NCBI Taxonomy" id="469383"/>
    <lineage>
        <taxon>Bacteria</taxon>
        <taxon>Bacillati</taxon>
        <taxon>Actinomycetota</taxon>
        <taxon>Thermoleophilia</taxon>
        <taxon>Solirubrobacterales</taxon>
        <taxon>Conexibacteraceae</taxon>
        <taxon>Conexibacter</taxon>
    </lineage>
</organism>
<dbReference type="GO" id="GO:0045892">
    <property type="term" value="P:negative regulation of DNA-templated transcription"/>
    <property type="evidence" value="ECO:0007669"/>
    <property type="project" value="TreeGrafter"/>
</dbReference>
<keyword evidence="2" id="KW-0238">DNA-binding</keyword>
<dbReference type="PANTHER" id="PTHR30136:SF35">
    <property type="entry name" value="HTH-TYPE TRANSCRIPTIONAL REGULATOR RV1719"/>
    <property type="match status" value="1"/>
</dbReference>
<keyword evidence="3" id="KW-0804">Transcription</keyword>
<dbReference type="PANTHER" id="PTHR30136">
    <property type="entry name" value="HELIX-TURN-HELIX TRANSCRIPTIONAL REGULATOR, ICLR FAMILY"/>
    <property type="match status" value="1"/>
</dbReference>
<protein>
    <submittedName>
        <fullName evidence="6">Transcriptional regulator, IclR family</fullName>
    </submittedName>
</protein>
<evidence type="ECO:0000313" key="7">
    <source>
        <dbReference type="Proteomes" id="UP000008229"/>
    </source>
</evidence>